<dbReference type="AlphaFoldDB" id="A0A4Y2CH72"/>
<dbReference type="Proteomes" id="UP000499080">
    <property type="component" value="Unassembled WGS sequence"/>
</dbReference>
<comment type="caution">
    <text evidence="1">The sequence shown here is derived from an EMBL/GenBank/DDBJ whole genome shotgun (WGS) entry which is preliminary data.</text>
</comment>
<organism evidence="1 2">
    <name type="scientific">Araneus ventricosus</name>
    <name type="common">Orbweaver spider</name>
    <name type="synonym">Epeira ventricosa</name>
    <dbReference type="NCBI Taxonomy" id="182803"/>
    <lineage>
        <taxon>Eukaryota</taxon>
        <taxon>Metazoa</taxon>
        <taxon>Ecdysozoa</taxon>
        <taxon>Arthropoda</taxon>
        <taxon>Chelicerata</taxon>
        <taxon>Arachnida</taxon>
        <taxon>Araneae</taxon>
        <taxon>Araneomorphae</taxon>
        <taxon>Entelegynae</taxon>
        <taxon>Araneoidea</taxon>
        <taxon>Araneidae</taxon>
        <taxon>Araneus</taxon>
    </lineage>
</organism>
<name>A0A4Y2CH72_ARAVE</name>
<sequence>MAQYLSVKWRSQGGKQTSSIGRFSKAEVASRMAYGHIFRWLYVGAIPHLLDKNSSRDSYGNNGMKSLNLRRIAYGYLLWKVLHAFKAKHATMESFRLLDIL</sequence>
<gene>
    <name evidence="1" type="ORF">AVEN_134908_1</name>
</gene>
<proteinExistence type="predicted"/>
<protein>
    <submittedName>
        <fullName evidence="1">Uncharacterized protein</fullName>
    </submittedName>
</protein>
<reference evidence="1 2" key="1">
    <citation type="journal article" date="2019" name="Sci. Rep.">
        <title>Orb-weaving spider Araneus ventricosus genome elucidates the spidroin gene catalogue.</title>
        <authorList>
            <person name="Kono N."/>
            <person name="Nakamura H."/>
            <person name="Ohtoshi R."/>
            <person name="Moran D.A.P."/>
            <person name="Shinohara A."/>
            <person name="Yoshida Y."/>
            <person name="Fujiwara M."/>
            <person name="Mori M."/>
            <person name="Tomita M."/>
            <person name="Arakawa K."/>
        </authorList>
    </citation>
    <scope>NUCLEOTIDE SEQUENCE [LARGE SCALE GENOMIC DNA]</scope>
</reference>
<evidence type="ECO:0000313" key="2">
    <source>
        <dbReference type="Proteomes" id="UP000499080"/>
    </source>
</evidence>
<accession>A0A4Y2CH72</accession>
<keyword evidence="2" id="KW-1185">Reference proteome</keyword>
<dbReference type="EMBL" id="BGPR01000194">
    <property type="protein sequence ID" value="GBM03680.1"/>
    <property type="molecule type" value="Genomic_DNA"/>
</dbReference>
<evidence type="ECO:0000313" key="1">
    <source>
        <dbReference type="EMBL" id="GBM03680.1"/>
    </source>
</evidence>